<gene>
    <name evidence="4" type="ORF">ATO12_06035</name>
</gene>
<dbReference type="PANTHER" id="PTHR11527">
    <property type="entry name" value="HEAT-SHOCK PROTEIN 20 FAMILY MEMBER"/>
    <property type="match status" value="1"/>
</dbReference>
<dbReference type="PROSITE" id="PS01031">
    <property type="entry name" value="SHSP"/>
    <property type="match status" value="1"/>
</dbReference>
<proteinExistence type="inferred from homology"/>
<protein>
    <submittedName>
        <fullName evidence="4">Molecular chaperone Hsp20</fullName>
    </submittedName>
</protein>
<evidence type="ECO:0000313" key="5">
    <source>
        <dbReference type="Proteomes" id="UP000023541"/>
    </source>
</evidence>
<reference evidence="4 5" key="1">
    <citation type="submission" date="2014-04" db="EMBL/GenBank/DDBJ databases">
        <title>Aquimarina sp. 22II-S11-z7 Genome Sequencing.</title>
        <authorList>
            <person name="Lai Q."/>
        </authorList>
    </citation>
    <scope>NUCLEOTIDE SEQUENCE [LARGE SCALE GENOMIC DNA]</scope>
    <source>
        <strain evidence="4 5">22II-S11-z7</strain>
    </source>
</reference>
<name>A0A023BPU5_9FLAO</name>
<dbReference type="Proteomes" id="UP000023541">
    <property type="component" value="Unassembled WGS sequence"/>
</dbReference>
<dbReference type="CDD" id="cd06464">
    <property type="entry name" value="ACD_sHsps-like"/>
    <property type="match status" value="1"/>
</dbReference>
<dbReference type="EMBL" id="AQRA01000012">
    <property type="protein sequence ID" value="EZH71723.1"/>
    <property type="molecule type" value="Genomic_DNA"/>
</dbReference>
<dbReference type="InterPro" id="IPR002068">
    <property type="entry name" value="A-crystallin/Hsp20_dom"/>
</dbReference>
<dbReference type="OrthoDB" id="9814487at2"/>
<dbReference type="Pfam" id="PF00011">
    <property type="entry name" value="HSP20"/>
    <property type="match status" value="1"/>
</dbReference>
<keyword evidence="5" id="KW-1185">Reference proteome</keyword>
<comment type="caution">
    <text evidence="4">The sequence shown here is derived from an EMBL/GenBank/DDBJ whole genome shotgun (WGS) entry which is preliminary data.</text>
</comment>
<evidence type="ECO:0000256" key="1">
    <source>
        <dbReference type="PROSITE-ProRule" id="PRU00285"/>
    </source>
</evidence>
<feature type="domain" description="SHSP" evidence="3">
    <location>
        <begin position="30"/>
        <end position="145"/>
    </location>
</feature>
<dbReference type="InterPro" id="IPR008978">
    <property type="entry name" value="HSP20-like_chaperone"/>
</dbReference>
<comment type="similarity">
    <text evidence="1 2">Belongs to the small heat shock protein (HSP20) family.</text>
</comment>
<dbReference type="InterPro" id="IPR031107">
    <property type="entry name" value="Small_HSP"/>
</dbReference>
<sequence length="145" mass="16169">MSLLKKTDRLPFLFDDFFTTDWLGGTSNINKIGVSTPAVNVKETDEDFVVELAAPGLAKEDFSIELNNDVLTISSESTSEKETKDEKGKYTRKEFGYNAFKRSFSLPEAVNGNKIGASYENGVLLVKLPKKEEAKVQPKRLIEIS</sequence>
<dbReference type="SUPFAM" id="SSF49764">
    <property type="entry name" value="HSP20-like chaperones"/>
    <property type="match status" value="1"/>
</dbReference>
<evidence type="ECO:0000259" key="3">
    <source>
        <dbReference type="PROSITE" id="PS01031"/>
    </source>
</evidence>
<accession>A0A023BPU5</accession>
<organism evidence="4 5">
    <name type="scientific">Aquimarina atlantica</name>
    <dbReference type="NCBI Taxonomy" id="1317122"/>
    <lineage>
        <taxon>Bacteria</taxon>
        <taxon>Pseudomonadati</taxon>
        <taxon>Bacteroidota</taxon>
        <taxon>Flavobacteriia</taxon>
        <taxon>Flavobacteriales</taxon>
        <taxon>Flavobacteriaceae</taxon>
        <taxon>Aquimarina</taxon>
    </lineage>
</organism>
<evidence type="ECO:0000256" key="2">
    <source>
        <dbReference type="RuleBase" id="RU003616"/>
    </source>
</evidence>
<dbReference type="Gene3D" id="2.60.40.790">
    <property type="match status" value="1"/>
</dbReference>
<evidence type="ECO:0000313" key="4">
    <source>
        <dbReference type="EMBL" id="EZH71723.1"/>
    </source>
</evidence>
<dbReference type="RefSeq" id="WP_034246794.1">
    <property type="nucleotide sequence ID" value="NZ_AQRA01000012.1"/>
</dbReference>
<dbReference type="AlphaFoldDB" id="A0A023BPU5"/>
<dbReference type="STRING" id="1317122.ATO12_06035"/>
<dbReference type="eggNOG" id="COG0071">
    <property type="taxonomic scope" value="Bacteria"/>
</dbReference>